<accession>A0ABM7W6R9</accession>
<dbReference type="EMBL" id="AP025516">
    <property type="protein sequence ID" value="BDD86604.1"/>
    <property type="molecule type" value="Genomic_DNA"/>
</dbReference>
<proteinExistence type="predicted"/>
<dbReference type="Proteomes" id="UP000830055">
    <property type="component" value="Chromosome"/>
</dbReference>
<gene>
    <name evidence="1" type="ORF">DPPLL_09690</name>
</gene>
<protein>
    <submittedName>
        <fullName evidence="1">Uncharacterized protein</fullName>
    </submittedName>
</protein>
<keyword evidence="2" id="KW-1185">Reference proteome</keyword>
<name>A0ABM7W6R9_9BACT</name>
<sequence length="53" mass="6035">MQQIGRGFIICNHGVLMGRRLAKIYKGQDKRTYVEVNGELEVLTDQHGYLAVD</sequence>
<reference evidence="1 2" key="1">
    <citation type="submission" date="2022-01" db="EMBL/GenBank/DDBJ databases">
        <title>Desulfofustis limnae sp. nov., a novel mesophilic sulfate-reducing bacterium isolated from marsh soil.</title>
        <authorList>
            <person name="Watanabe M."/>
            <person name="Takahashi A."/>
            <person name="Kojima H."/>
            <person name="Fukui M."/>
        </authorList>
    </citation>
    <scope>NUCLEOTIDE SEQUENCE [LARGE SCALE GENOMIC DNA]</scope>
    <source>
        <strain evidence="1 2">PPLL</strain>
    </source>
</reference>
<evidence type="ECO:0000313" key="1">
    <source>
        <dbReference type="EMBL" id="BDD86604.1"/>
    </source>
</evidence>
<organism evidence="1 2">
    <name type="scientific">Desulfofustis limnaeus</name>
    <dbReference type="NCBI Taxonomy" id="2740163"/>
    <lineage>
        <taxon>Bacteria</taxon>
        <taxon>Pseudomonadati</taxon>
        <taxon>Thermodesulfobacteriota</taxon>
        <taxon>Desulfobulbia</taxon>
        <taxon>Desulfobulbales</taxon>
        <taxon>Desulfocapsaceae</taxon>
        <taxon>Desulfofustis</taxon>
    </lineage>
</organism>
<evidence type="ECO:0000313" key="2">
    <source>
        <dbReference type="Proteomes" id="UP000830055"/>
    </source>
</evidence>